<evidence type="ECO:0000313" key="4">
    <source>
        <dbReference type="EMBL" id="OPA78613.1"/>
    </source>
</evidence>
<feature type="domain" description="Nudix hydrolase" evidence="3">
    <location>
        <begin position="1"/>
        <end position="149"/>
    </location>
</feature>
<dbReference type="Gene3D" id="3.90.79.10">
    <property type="entry name" value="Nucleoside Triphosphate Pyrophosphohydrolase"/>
    <property type="match status" value="1"/>
</dbReference>
<proteinExistence type="inferred from homology"/>
<dbReference type="OrthoDB" id="2661124at2"/>
<sequence length="166" mass="19056">MFYVNARAFIETHRDGKTEIILQTRNKPNERAWELPGGRLELFEPILAGLQREVFEETGLTVIEVEGSQTRIDTCGITSDFEVECLEPYCVYQTIRGPIDSVGMYFICRAEGNVQTTGDDTLNVGWRSVDEIYDLMLEDPKQFSPVDRAGLIYYLTHRFGRKFDSN</sequence>
<organism evidence="4 5">
    <name type="scientific">Paenibacillus selenitireducens</name>
    <dbReference type="NCBI Taxonomy" id="1324314"/>
    <lineage>
        <taxon>Bacteria</taxon>
        <taxon>Bacillati</taxon>
        <taxon>Bacillota</taxon>
        <taxon>Bacilli</taxon>
        <taxon>Bacillales</taxon>
        <taxon>Paenibacillaceae</taxon>
        <taxon>Paenibacillus</taxon>
    </lineage>
</organism>
<evidence type="ECO:0000313" key="5">
    <source>
        <dbReference type="Proteomes" id="UP000190188"/>
    </source>
</evidence>
<reference evidence="4 5" key="1">
    <citation type="submission" date="2017-01" db="EMBL/GenBank/DDBJ databases">
        <title>Genome analysis of Paenibacillus selenitrireducens ES3-24.</title>
        <authorList>
            <person name="Xu D."/>
            <person name="Yao R."/>
            <person name="Zheng S."/>
        </authorList>
    </citation>
    <scope>NUCLEOTIDE SEQUENCE [LARGE SCALE GENOMIC DNA]</scope>
    <source>
        <strain evidence="4 5">ES3-24</strain>
    </source>
</reference>
<accession>A0A1T2XG62</accession>
<comment type="similarity">
    <text evidence="1">Belongs to the Nudix hydrolase family.</text>
</comment>
<evidence type="ECO:0000256" key="2">
    <source>
        <dbReference type="ARBA" id="ARBA00022801"/>
    </source>
</evidence>
<evidence type="ECO:0000259" key="3">
    <source>
        <dbReference type="PROSITE" id="PS51462"/>
    </source>
</evidence>
<keyword evidence="2 4" id="KW-0378">Hydrolase</keyword>
<dbReference type="InterPro" id="IPR015797">
    <property type="entry name" value="NUDIX_hydrolase-like_dom_sf"/>
</dbReference>
<gene>
    <name evidence="4" type="ORF">BVG16_12165</name>
</gene>
<dbReference type="PANTHER" id="PTHR43736">
    <property type="entry name" value="ADP-RIBOSE PYROPHOSPHATASE"/>
    <property type="match status" value="1"/>
</dbReference>
<comment type="caution">
    <text evidence="4">The sequence shown here is derived from an EMBL/GenBank/DDBJ whole genome shotgun (WGS) entry which is preliminary data.</text>
</comment>
<dbReference type="STRING" id="1324314.BVG16_12165"/>
<dbReference type="PROSITE" id="PS00893">
    <property type="entry name" value="NUDIX_BOX"/>
    <property type="match status" value="1"/>
</dbReference>
<dbReference type="PROSITE" id="PS51462">
    <property type="entry name" value="NUDIX"/>
    <property type="match status" value="1"/>
</dbReference>
<dbReference type="SUPFAM" id="SSF55811">
    <property type="entry name" value="Nudix"/>
    <property type="match status" value="1"/>
</dbReference>
<keyword evidence="5" id="KW-1185">Reference proteome</keyword>
<dbReference type="Pfam" id="PF00293">
    <property type="entry name" value="NUDIX"/>
    <property type="match status" value="1"/>
</dbReference>
<dbReference type="PANTHER" id="PTHR43736:SF1">
    <property type="entry name" value="DIHYDRONEOPTERIN TRIPHOSPHATE DIPHOSPHATASE"/>
    <property type="match status" value="1"/>
</dbReference>
<protein>
    <submittedName>
        <fullName evidence="4">Phosphohydrolase</fullName>
    </submittedName>
</protein>
<dbReference type="RefSeq" id="WP_078498943.1">
    <property type="nucleotide sequence ID" value="NZ_MSZX01000004.1"/>
</dbReference>
<name>A0A1T2XG62_9BACL</name>
<evidence type="ECO:0000256" key="1">
    <source>
        <dbReference type="ARBA" id="ARBA00005582"/>
    </source>
</evidence>
<dbReference type="AlphaFoldDB" id="A0A1T2XG62"/>
<dbReference type="EMBL" id="MSZX01000004">
    <property type="protein sequence ID" value="OPA78613.1"/>
    <property type="molecule type" value="Genomic_DNA"/>
</dbReference>
<dbReference type="InterPro" id="IPR000086">
    <property type="entry name" value="NUDIX_hydrolase_dom"/>
</dbReference>
<dbReference type="GO" id="GO:0016787">
    <property type="term" value="F:hydrolase activity"/>
    <property type="evidence" value="ECO:0007669"/>
    <property type="project" value="UniProtKB-KW"/>
</dbReference>
<dbReference type="Proteomes" id="UP000190188">
    <property type="component" value="Unassembled WGS sequence"/>
</dbReference>
<dbReference type="InterPro" id="IPR020084">
    <property type="entry name" value="NUDIX_hydrolase_CS"/>
</dbReference>